<gene>
    <name evidence="7" type="ORF">ENUP19_0204G0005</name>
    <name evidence="8" type="ORF">ENUP19_0314G0005</name>
</gene>
<feature type="binding site" evidence="4">
    <location>
        <position position="309"/>
    </location>
    <ligand>
        <name>S-adenosyl-L-methionine</name>
        <dbReference type="ChEBI" id="CHEBI:59789"/>
    </ligand>
</feature>
<dbReference type="Proteomes" id="UP001628156">
    <property type="component" value="Unassembled WGS sequence"/>
</dbReference>
<feature type="region of interest" description="Disordered" evidence="6">
    <location>
        <begin position="1"/>
        <end position="20"/>
    </location>
</feature>
<dbReference type="PROSITE" id="PS01230">
    <property type="entry name" value="TRMA_1"/>
    <property type="match status" value="1"/>
</dbReference>
<protein>
    <recommendedName>
        <fullName evidence="10">RNA methyltransferase</fullName>
    </recommendedName>
</protein>
<dbReference type="Gene3D" id="2.40.50.1070">
    <property type="match status" value="1"/>
</dbReference>
<dbReference type="SUPFAM" id="SSF50249">
    <property type="entry name" value="Nucleic acid-binding proteins"/>
    <property type="match status" value="1"/>
</dbReference>
<accession>A0ABQ0DNR7</accession>
<dbReference type="InterPro" id="IPR010280">
    <property type="entry name" value="U5_MeTrfase_fam"/>
</dbReference>
<keyword evidence="9" id="KW-1185">Reference proteome</keyword>
<evidence type="ECO:0000256" key="3">
    <source>
        <dbReference type="ARBA" id="ARBA00022691"/>
    </source>
</evidence>
<sequence>MSSSPIDNNDNKEKSIKTTKPIELRRKTRYEGIVDSVEFGGKGVVNFEGRRIMLDHVIPGQKVSFCICKIRKGKCPGGSVEVIEKSPLEDVEDICKHNKDCGGCLYQSMGYQHQLEMKKTQVLQMINKEIKDYQFDGIKASPINIGYRNRMDYTFGDGYIGGPLECGLHKMYHFNDVVTTIDCRIVDKDFNELLLFTRDYFRIKNIPHYNKIKHTGYLRNLLIRKAKKTNEIMYCLITSSQLNVDLNELKNKLLELPLMGKLVSIIHCIFDDITDIVGYDKMNVLYGNDYITEELLGLHFKITPMSFFQTNSLGAEVLYQTVRDYITTIHCDIIFDLYCGTGTITQLLSPICKKIIGVELNQDAIRAAKLNAELNKLTNCEFRAADVNIELDQLQENRPELIVLDPPRTGIHPNALSKIIKYGAQTIVYVSCMPTTLIRDLIVLEQNGYKVKNITLVDMFPNTPHVETVCLLKKINSPN</sequence>
<feature type="active site" description="Nucleophile" evidence="4">
    <location>
        <position position="432"/>
    </location>
</feature>
<dbReference type="PANTHER" id="PTHR11061:SF30">
    <property type="entry name" value="TRNA (URACIL(54)-C(5))-METHYLTRANSFERASE"/>
    <property type="match status" value="1"/>
</dbReference>
<proteinExistence type="inferred from homology"/>
<feature type="active site" evidence="5">
    <location>
        <position position="432"/>
    </location>
</feature>
<dbReference type="InterPro" id="IPR030390">
    <property type="entry name" value="MeTrfase_TrmA_AS"/>
</dbReference>
<keyword evidence="3 4" id="KW-0949">S-adenosyl-L-methionine</keyword>
<feature type="binding site" evidence="4">
    <location>
        <position position="405"/>
    </location>
    <ligand>
        <name>S-adenosyl-L-methionine</name>
        <dbReference type="ChEBI" id="CHEBI:59789"/>
    </ligand>
</feature>
<dbReference type="CDD" id="cd02440">
    <property type="entry name" value="AdoMet_MTases"/>
    <property type="match status" value="1"/>
</dbReference>
<organism evidence="7 9">
    <name type="scientific">Entamoeba nuttalli</name>
    <dbReference type="NCBI Taxonomy" id="412467"/>
    <lineage>
        <taxon>Eukaryota</taxon>
        <taxon>Amoebozoa</taxon>
        <taxon>Evosea</taxon>
        <taxon>Archamoebae</taxon>
        <taxon>Mastigamoebida</taxon>
        <taxon>Entamoebidae</taxon>
        <taxon>Entamoeba</taxon>
    </lineage>
</organism>
<dbReference type="InterPro" id="IPR029063">
    <property type="entry name" value="SAM-dependent_MTases_sf"/>
</dbReference>
<evidence type="ECO:0000313" key="9">
    <source>
        <dbReference type="Proteomes" id="UP001628156"/>
    </source>
</evidence>
<reference evidence="7 9" key="1">
    <citation type="journal article" date="2019" name="PLoS Negl. Trop. Dis.">
        <title>Whole genome sequencing of Entamoeba nuttalli reveals mammalian host-related molecular signatures and a novel octapeptide-repeat surface protein.</title>
        <authorList>
            <person name="Tanaka M."/>
            <person name="Makiuchi T."/>
            <person name="Komiyama T."/>
            <person name="Shiina T."/>
            <person name="Osaki K."/>
            <person name="Tachibana H."/>
        </authorList>
    </citation>
    <scope>NUCLEOTIDE SEQUENCE [LARGE SCALE GENOMIC DNA]</scope>
    <source>
        <strain evidence="7 9">P19-061405</strain>
    </source>
</reference>
<dbReference type="PROSITE" id="PS51687">
    <property type="entry name" value="SAM_MT_RNA_M5U"/>
    <property type="match status" value="1"/>
</dbReference>
<comment type="similarity">
    <text evidence="4">Belongs to the class I-like SAM-binding methyltransferase superfamily. RNA M5U methyltransferase family.</text>
</comment>
<dbReference type="EMBL" id="BAAFRS010000204">
    <property type="protein sequence ID" value="GAB1224495.1"/>
    <property type="molecule type" value="Genomic_DNA"/>
</dbReference>
<keyword evidence="2 4" id="KW-0808">Transferase</keyword>
<feature type="compositionally biased region" description="Basic and acidic residues" evidence="6">
    <location>
        <begin position="9"/>
        <end position="20"/>
    </location>
</feature>
<dbReference type="PANTHER" id="PTHR11061">
    <property type="entry name" value="RNA M5U METHYLTRANSFERASE"/>
    <property type="match status" value="1"/>
</dbReference>
<dbReference type="InterPro" id="IPR012340">
    <property type="entry name" value="NA-bd_OB-fold"/>
</dbReference>
<comment type="caution">
    <text evidence="7">The sequence shown here is derived from an EMBL/GenBank/DDBJ whole genome shotgun (WGS) entry which is preliminary data.</text>
</comment>
<evidence type="ECO:0000256" key="5">
    <source>
        <dbReference type="PROSITE-ProRule" id="PRU10015"/>
    </source>
</evidence>
<dbReference type="EMBL" id="BAAFRS010000314">
    <property type="protein sequence ID" value="GAB1226955.1"/>
    <property type="molecule type" value="Genomic_DNA"/>
</dbReference>
<evidence type="ECO:0000256" key="2">
    <source>
        <dbReference type="ARBA" id="ARBA00022679"/>
    </source>
</evidence>
<evidence type="ECO:0000256" key="1">
    <source>
        <dbReference type="ARBA" id="ARBA00022603"/>
    </source>
</evidence>
<dbReference type="Gene3D" id="2.40.50.140">
    <property type="entry name" value="Nucleic acid-binding proteins"/>
    <property type="match status" value="1"/>
</dbReference>
<evidence type="ECO:0008006" key="10">
    <source>
        <dbReference type="Google" id="ProtNLM"/>
    </source>
</evidence>
<reference evidence="7" key="2">
    <citation type="submission" date="2024-08" db="EMBL/GenBank/DDBJ databases">
        <title>Draft genome assembly of Entamoeba nuttalli using a combination of long-read and short-read sequencing data.</title>
        <authorList>
            <person name="Tanaka M."/>
            <person name="Tachibana H."/>
        </authorList>
    </citation>
    <scope>NUCLEOTIDE SEQUENCE</scope>
    <source>
        <strain evidence="7">P19-061405</strain>
    </source>
</reference>
<feature type="binding site" evidence="4">
    <location>
        <position position="338"/>
    </location>
    <ligand>
        <name>S-adenosyl-L-methionine</name>
        <dbReference type="ChEBI" id="CHEBI:59789"/>
    </ligand>
</feature>
<keyword evidence="1 4" id="KW-0489">Methyltransferase</keyword>
<evidence type="ECO:0000256" key="6">
    <source>
        <dbReference type="SAM" id="MobiDB-lite"/>
    </source>
</evidence>
<evidence type="ECO:0000256" key="4">
    <source>
        <dbReference type="PROSITE-ProRule" id="PRU01024"/>
    </source>
</evidence>
<name>A0ABQ0DNR7_9EUKA</name>
<dbReference type="SUPFAM" id="SSF53335">
    <property type="entry name" value="S-adenosyl-L-methionine-dependent methyltransferases"/>
    <property type="match status" value="1"/>
</dbReference>
<dbReference type="Pfam" id="PF05958">
    <property type="entry name" value="tRNA_U5-meth_tr"/>
    <property type="match status" value="1"/>
</dbReference>
<feature type="binding site" evidence="4">
    <location>
        <position position="359"/>
    </location>
    <ligand>
        <name>S-adenosyl-L-methionine</name>
        <dbReference type="ChEBI" id="CHEBI:59789"/>
    </ligand>
</feature>
<dbReference type="NCBIfam" id="TIGR00479">
    <property type="entry name" value="rumA"/>
    <property type="match status" value="1"/>
</dbReference>
<dbReference type="Gene3D" id="3.40.50.150">
    <property type="entry name" value="Vaccinia Virus protein VP39"/>
    <property type="match status" value="1"/>
</dbReference>
<evidence type="ECO:0000313" key="7">
    <source>
        <dbReference type="EMBL" id="GAB1224495.1"/>
    </source>
</evidence>
<evidence type="ECO:0000313" key="8">
    <source>
        <dbReference type="EMBL" id="GAB1226955.1"/>
    </source>
</evidence>